<evidence type="ECO:0000313" key="1">
    <source>
        <dbReference type="EMBL" id="EAY31883.1"/>
    </source>
</evidence>
<protein>
    <submittedName>
        <fullName evidence="1">Uncharacterized protein</fullName>
    </submittedName>
</protein>
<comment type="caution">
    <text evidence="1">The sequence shown here is derived from an EMBL/GenBank/DDBJ whole genome shotgun (WGS) entry which is preliminary data.</text>
</comment>
<gene>
    <name evidence="1" type="ORF">M23134_01912</name>
</gene>
<organism evidence="1 2">
    <name type="scientific">Microscilla marina ATCC 23134</name>
    <dbReference type="NCBI Taxonomy" id="313606"/>
    <lineage>
        <taxon>Bacteria</taxon>
        <taxon>Pseudomonadati</taxon>
        <taxon>Bacteroidota</taxon>
        <taxon>Cytophagia</taxon>
        <taxon>Cytophagales</taxon>
        <taxon>Microscillaceae</taxon>
        <taxon>Microscilla</taxon>
    </lineage>
</organism>
<reference evidence="1 2" key="1">
    <citation type="submission" date="2007-01" db="EMBL/GenBank/DDBJ databases">
        <authorList>
            <person name="Haygood M."/>
            <person name="Podell S."/>
            <person name="Anderson C."/>
            <person name="Hopkinson B."/>
            <person name="Roe K."/>
            <person name="Barbeau K."/>
            <person name="Gaasterland T."/>
            <person name="Ferriera S."/>
            <person name="Johnson J."/>
            <person name="Kravitz S."/>
            <person name="Beeson K."/>
            <person name="Sutton G."/>
            <person name="Rogers Y.-H."/>
            <person name="Friedman R."/>
            <person name="Frazier M."/>
            <person name="Venter J.C."/>
        </authorList>
    </citation>
    <scope>NUCLEOTIDE SEQUENCE [LARGE SCALE GENOMIC DNA]</scope>
    <source>
        <strain evidence="1 2">ATCC 23134</strain>
    </source>
</reference>
<dbReference type="Proteomes" id="UP000004095">
    <property type="component" value="Unassembled WGS sequence"/>
</dbReference>
<accession>A1ZC81</accession>
<keyword evidence="2" id="KW-1185">Reference proteome</keyword>
<dbReference type="OrthoDB" id="1519646at2"/>
<dbReference type="AlphaFoldDB" id="A1ZC81"/>
<dbReference type="EMBL" id="AAWS01000001">
    <property type="protein sequence ID" value="EAY31883.1"/>
    <property type="molecule type" value="Genomic_DNA"/>
</dbReference>
<proteinExistence type="predicted"/>
<sequence>MDKIKLLNDFLLTTGQFVRLGDKMAQIFPGIKGNVLPIRNLSFFKFDNNDFQFVKIANVFEENIKVHKTWSLLEDQVVSFVIEDGVKYCYTNFFKIELEQALATYEVTFPEKGNMTTKDKEKLTNRVEEIVESWANYYLGLVTKYELDNRMYDILVSYFRQRVRWEVKQECWWRRAYFYHHADEL</sequence>
<name>A1ZC81_MICM2</name>
<evidence type="ECO:0000313" key="2">
    <source>
        <dbReference type="Proteomes" id="UP000004095"/>
    </source>
</evidence>